<dbReference type="Pfam" id="PF13149">
    <property type="entry name" value="Mfa_like_1"/>
    <property type="match status" value="1"/>
</dbReference>
<organism evidence="1 2">
    <name type="scientific">Bacteroides xylanisolvens</name>
    <dbReference type="NCBI Taxonomy" id="371601"/>
    <lineage>
        <taxon>Bacteria</taxon>
        <taxon>Pseudomonadati</taxon>
        <taxon>Bacteroidota</taxon>
        <taxon>Bacteroidia</taxon>
        <taxon>Bacteroidales</taxon>
        <taxon>Bacteroidaceae</taxon>
        <taxon>Bacteroides</taxon>
    </lineage>
</organism>
<dbReference type="Gene3D" id="2.60.40.2620">
    <property type="entry name" value="Fimbrillin-like"/>
    <property type="match status" value="1"/>
</dbReference>
<proteinExistence type="predicted"/>
<accession>A0A415HE50</accession>
<dbReference type="CDD" id="cd13120">
    <property type="entry name" value="BF2867_like_N"/>
    <property type="match status" value="1"/>
</dbReference>
<sequence>MKNIIYILLSTVLLIACSNDKELVQDNFYASEDSPLTFTMQAPSIIEGEEMNFNKEGLKGYFGLSLQGKDGGYYDGKDYNNMPYQRNGDEWISTDEELMISNSEGHLFAYYPYNETISNIKQLPIVVDDSQIDYLYAAPIVVSSVNSRVSLSFHHVLAILEVEIARNTNVTDSKLKSISISGSGVGTTSVLDVTTGIVTPTNSDQEVVVTYNDEYVPTVDEVEADNTKALKKYILLVPNQLENGEPSGLDAGKISIKVKMNDTTYKLDTKRTVTFKQNALYKCKVTGITEDTFISETENLTFVNDKGKQEYNVKNITGIMITDKEYLPGNHKMIVRTTFNSDPVKWRTTNDPFVDIPYFSTSDGSNSYVVIFDGTSTDFPHISDGSWLGSKGALNDFDGKSNTAAMIKANGGYEGDEYPIIKANAAALKEGWYIPSLGQLAVIYKYRNQLNAELHRIKAAGGDVNDVISEGYALNWSSTTNGGGSAWVVYFDCGICGTRMQIDESWTRNPNLVRDVE</sequence>
<dbReference type="PROSITE" id="PS51257">
    <property type="entry name" value="PROKAR_LIPOPROTEIN"/>
    <property type="match status" value="1"/>
</dbReference>
<evidence type="ECO:0000313" key="2">
    <source>
        <dbReference type="Proteomes" id="UP000284417"/>
    </source>
</evidence>
<gene>
    <name evidence="1" type="ORF">DW042_23105</name>
</gene>
<evidence type="ECO:0000313" key="1">
    <source>
        <dbReference type="EMBL" id="RHK89568.1"/>
    </source>
</evidence>
<reference evidence="1 2" key="1">
    <citation type="submission" date="2018-08" db="EMBL/GenBank/DDBJ databases">
        <title>A genome reference for cultivated species of the human gut microbiota.</title>
        <authorList>
            <person name="Zou Y."/>
            <person name="Xue W."/>
            <person name="Luo G."/>
        </authorList>
    </citation>
    <scope>NUCLEOTIDE SEQUENCE [LARGE SCALE GENOMIC DNA]</scope>
    <source>
        <strain evidence="1 2">AF39-6AC</strain>
    </source>
</reference>
<comment type="caution">
    <text evidence="1">The sequence shown here is derived from an EMBL/GenBank/DDBJ whole genome shotgun (WGS) entry which is preliminary data.</text>
</comment>
<dbReference type="RefSeq" id="WP_118408881.1">
    <property type="nucleotide sequence ID" value="NZ_AP031409.1"/>
</dbReference>
<dbReference type="AlphaFoldDB" id="A0A415HE50"/>
<dbReference type="InterPro" id="IPR042278">
    <property type="entry name" value="Mfa-like_1_N"/>
</dbReference>
<dbReference type="InterPro" id="IPR025049">
    <property type="entry name" value="Mfa-like_1"/>
</dbReference>
<dbReference type="EMBL" id="QROC01000052">
    <property type="protein sequence ID" value="RHK89568.1"/>
    <property type="molecule type" value="Genomic_DNA"/>
</dbReference>
<evidence type="ECO:0008006" key="3">
    <source>
        <dbReference type="Google" id="ProtNLM"/>
    </source>
</evidence>
<name>A0A415HE50_9BACE</name>
<dbReference type="Proteomes" id="UP000284417">
    <property type="component" value="Unassembled WGS sequence"/>
</dbReference>
<protein>
    <recommendedName>
        <fullName evidence="3">Fimbrillin family protein</fullName>
    </recommendedName>
</protein>